<accession>A0A0F9F0U7</accession>
<organism evidence="2">
    <name type="scientific">marine sediment metagenome</name>
    <dbReference type="NCBI Taxonomy" id="412755"/>
    <lineage>
        <taxon>unclassified sequences</taxon>
        <taxon>metagenomes</taxon>
        <taxon>ecological metagenomes</taxon>
    </lineage>
</organism>
<reference evidence="2" key="1">
    <citation type="journal article" date="2015" name="Nature">
        <title>Complex archaea that bridge the gap between prokaryotes and eukaryotes.</title>
        <authorList>
            <person name="Spang A."/>
            <person name="Saw J.H."/>
            <person name="Jorgensen S.L."/>
            <person name="Zaremba-Niedzwiedzka K."/>
            <person name="Martijn J."/>
            <person name="Lind A.E."/>
            <person name="van Eijk R."/>
            <person name="Schleper C."/>
            <person name="Guy L."/>
            <person name="Ettema T.J."/>
        </authorList>
    </citation>
    <scope>NUCLEOTIDE SEQUENCE</scope>
</reference>
<comment type="caution">
    <text evidence="2">The sequence shown here is derived from an EMBL/GenBank/DDBJ whole genome shotgun (WGS) entry which is preliminary data.</text>
</comment>
<evidence type="ECO:0000256" key="1">
    <source>
        <dbReference type="SAM" id="MobiDB-lite"/>
    </source>
</evidence>
<evidence type="ECO:0000313" key="2">
    <source>
        <dbReference type="EMBL" id="KKL44712.1"/>
    </source>
</evidence>
<proteinExistence type="predicted"/>
<gene>
    <name evidence="2" type="ORF">LCGC14_2362930</name>
</gene>
<feature type="region of interest" description="Disordered" evidence="1">
    <location>
        <begin position="25"/>
        <end position="53"/>
    </location>
</feature>
<sequence length="344" mass="38016">TMGSAFFGSIPPTLVSETSFLTAPSNNTSGLGRASEISVPSSSTADSIKPSLSSVYSPTPISRLEKLYGLQGTLDWMFNTHVANVRKAINDSIVYDPYYINSNDLKNPGPGKLIRMRRPAWGAGKIKDSIMQLPVVDITRGHLADSAFIVEWMNRVGMVNEAMQGALRQGGPERLTKAEFQGSAAGGFSRLERMAKIISLQSMQDLGYMLASHTQQLMEEETYVKASGEWEQVLMDEFGKNPDMLRQGRLKVDPFDLLIDYDLKVRDGSIPGSKSSEVMVRMFDMIAKVPELAQKFDLVRIFKHIARESGVPNVDDFVRVQVMEDEQVERQVDAGNLVSAEGVV</sequence>
<feature type="compositionally biased region" description="Polar residues" evidence="1">
    <location>
        <begin position="38"/>
        <end position="53"/>
    </location>
</feature>
<protein>
    <submittedName>
        <fullName evidence="2">Uncharacterized protein</fullName>
    </submittedName>
</protein>
<feature type="non-terminal residue" evidence="2">
    <location>
        <position position="1"/>
    </location>
</feature>
<dbReference type="AlphaFoldDB" id="A0A0F9F0U7"/>
<name>A0A0F9F0U7_9ZZZZ</name>
<dbReference type="EMBL" id="LAZR01034659">
    <property type="protein sequence ID" value="KKL44712.1"/>
    <property type="molecule type" value="Genomic_DNA"/>
</dbReference>